<dbReference type="PANTHER" id="PTHR45901:SF3">
    <property type="entry name" value="LIPOXYGENASE HOMOLOGY DOMAIN-CONTAINING PROTEIN 1"/>
    <property type="match status" value="1"/>
</dbReference>
<sequence length="920" mass="99386">MEADEPLEIAPDAAAWDEWLLGVNSAGAPCSLFLNHNTREALWQRPPEPVLPSTPAAVPSVSGEPLRLREGAREMCGGWHLPAPRLASHEGGLMYLDELPHSRRFASHIRRRYPLGLGGLLGVGDLPVSVLGERWPHAIAMHARGGLSEAKVDCEAVMATWDLSGSSADVRERFMRFASSVALDDSSAPGTASPVIFSVLLDAKVLWRSRPIFCPGEVDLCNVPVAGGERLQLIVETDHSGSARAVWVDPHLLLEPLPLSVVHQVTRLPDPEVKPRLQFALSRDGSMLRLLPATESCEEPCTYAVFLFVANNKAADGLRAGEVLISIDGQRELPPEVIRGSSPWLSAFDGVVLSAGMRAPALLETADVGELSWLRLRCSRKVAAVIAAIDVVNSATGEVASFIPPAGLSENTSAGRSPTECEIAMSREPRDSGVYRVTLHCERDGGLPADVELELHGARSEPDAMHGETRLELADSAIWAGRLHEHSGAASALVGGAAGPMDALFGLSVKLSRDLQPKGKGLIADACGGFSRPGELHIRSAEVVHLGTAKALFFDFPKGDSRTCYHVRPSPGPIQRVAVTTSKERWAGTDAVVTLSLYGRSGRLLDQELSGKKQAMDAGRTDVFFMEAPSLGELHKLSVSHDGSGFGADWRPEMFEVTDMSHGRTFVIPCTEWIREGSTAELYAPGREHHDDQSQYHIVLWTESQAGSLLDAAEAAEVLGADGRRTGLFDLERGRVDWDADDSYLSAVRATAAARRGPDAPLGKTVYRPAPRPPSGPAGARRHPARGLCVRRPRRPLRGQPRARRRTRSLCGRRVRRRVPVPRRSCGRAAAGRRGVHRAVGPAAAGAPRFRGPWSARAGWCGEGPPTPLPQRGLLARAAAGGFGQSRRRLRPGAPSARRLWGRHSFWGRRRSRVWPPATT</sequence>
<comment type="caution">
    <text evidence="1">Lacks conserved residue(s) required for the propagation of feature annotation.</text>
</comment>
<dbReference type="PANTHER" id="PTHR45901">
    <property type="entry name" value="PROTEIN CBG12474"/>
    <property type="match status" value="1"/>
</dbReference>
<accession>A0A061RZ32</accession>
<evidence type="ECO:0000313" key="5">
    <source>
        <dbReference type="EMBL" id="JAC78117.1"/>
    </source>
</evidence>
<dbReference type="InterPro" id="IPR008979">
    <property type="entry name" value="Galactose-bd-like_sf"/>
</dbReference>
<dbReference type="SUPFAM" id="SSF49723">
    <property type="entry name" value="Lipase/lipooxygenase domain (PLAT/LH2 domain)"/>
    <property type="match status" value="1"/>
</dbReference>
<dbReference type="InterPro" id="IPR052970">
    <property type="entry name" value="Inner_ear_hair_cell_LOXHD"/>
</dbReference>
<dbReference type="InterPro" id="IPR036392">
    <property type="entry name" value="PLAT/LH2_dom_sf"/>
</dbReference>
<gene>
    <name evidence="5" type="ORF">TSPGSL018_15995</name>
</gene>
<dbReference type="SUPFAM" id="SSF49785">
    <property type="entry name" value="Galactose-binding domain-like"/>
    <property type="match status" value="1"/>
</dbReference>
<dbReference type="Pfam" id="PF08305">
    <property type="entry name" value="NPCBM"/>
    <property type="match status" value="1"/>
</dbReference>
<dbReference type="InterPro" id="IPR001024">
    <property type="entry name" value="PLAT/LH2_dom"/>
</dbReference>
<dbReference type="InterPro" id="IPR013222">
    <property type="entry name" value="Glyco_hyd_98_carb-bd"/>
</dbReference>
<dbReference type="InterPro" id="IPR001202">
    <property type="entry name" value="WW_dom"/>
</dbReference>
<organism evidence="5">
    <name type="scientific">Tetraselmis sp. GSL018</name>
    <dbReference type="NCBI Taxonomy" id="582737"/>
    <lineage>
        <taxon>Eukaryota</taxon>
        <taxon>Viridiplantae</taxon>
        <taxon>Chlorophyta</taxon>
        <taxon>core chlorophytes</taxon>
        <taxon>Chlorodendrophyceae</taxon>
        <taxon>Chlorodendrales</taxon>
        <taxon>Chlorodendraceae</taxon>
        <taxon>Tetraselmis</taxon>
    </lineage>
</organism>
<evidence type="ECO:0000256" key="1">
    <source>
        <dbReference type="PROSITE-ProRule" id="PRU00152"/>
    </source>
</evidence>
<dbReference type="EMBL" id="GBEZ01007339">
    <property type="protein sequence ID" value="JAC78117.1"/>
    <property type="molecule type" value="Transcribed_RNA"/>
</dbReference>
<proteinExistence type="predicted"/>
<feature type="region of interest" description="Disordered" evidence="2">
    <location>
        <begin position="756"/>
        <end position="786"/>
    </location>
</feature>
<dbReference type="PROSITE" id="PS50020">
    <property type="entry name" value="WW_DOMAIN_2"/>
    <property type="match status" value="1"/>
</dbReference>
<dbReference type="AlphaFoldDB" id="A0A061RZ32"/>
<dbReference type="SMART" id="SM00776">
    <property type="entry name" value="NPCBM"/>
    <property type="match status" value="1"/>
</dbReference>
<dbReference type="Gene3D" id="2.60.60.20">
    <property type="entry name" value="PLAT/LH2 domain"/>
    <property type="match status" value="1"/>
</dbReference>
<evidence type="ECO:0000259" key="4">
    <source>
        <dbReference type="PROSITE" id="PS50095"/>
    </source>
</evidence>
<reference evidence="5" key="1">
    <citation type="submission" date="2014-05" db="EMBL/GenBank/DDBJ databases">
        <title>The transcriptome of the halophilic microalga Tetraselmis sp. GSL018 isolated from the Great Salt Lake, Utah.</title>
        <authorList>
            <person name="Jinkerson R.E."/>
            <person name="D'Adamo S."/>
            <person name="Posewitz M.C."/>
        </authorList>
    </citation>
    <scope>NUCLEOTIDE SEQUENCE</scope>
    <source>
        <strain evidence="5">GSL018</strain>
    </source>
</reference>
<feature type="domain" description="PLAT" evidence="4">
    <location>
        <begin position="573"/>
        <end position="688"/>
    </location>
</feature>
<dbReference type="Pfam" id="PF01477">
    <property type="entry name" value="PLAT"/>
    <property type="match status" value="1"/>
</dbReference>
<evidence type="ECO:0000256" key="2">
    <source>
        <dbReference type="SAM" id="MobiDB-lite"/>
    </source>
</evidence>
<name>A0A061RZ32_9CHLO</name>
<dbReference type="Gene3D" id="2.60.120.1060">
    <property type="entry name" value="NPCBM/NEW2 domain"/>
    <property type="match status" value="1"/>
</dbReference>
<dbReference type="InterPro" id="IPR038637">
    <property type="entry name" value="NPCBM_sf"/>
</dbReference>
<protein>
    <submittedName>
        <fullName evidence="5">Lipoxygenase homology domain-containing protein 1 isoform x1</fullName>
    </submittedName>
</protein>
<dbReference type="SMART" id="SM00308">
    <property type="entry name" value="LH2"/>
    <property type="match status" value="1"/>
</dbReference>
<dbReference type="PROSITE" id="PS50095">
    <property type="entry name" value="PLAT"/>
    <property type="match status" value="1"/>
</dbReference>
<feature type="domain" description="WW" evidence="3">
    <location>
        <begin position="19"/>
        <end position="48"/>
    </location>
</feature>
<evidence type="ECO:0000259" key="3">
    <source>
        <dbReference type="PROSITE" id="PS50020"/>
    </source>
</evidence>